<evidence type="ECO:0000313" key="2">
    <source>
        <dbReference type="EMBL" id="QHT86015.1"/>
    </source>
</evidence>
<dbReference type="AlphaFoldDB" id="A0A6C0I0T5"/>
<dbReference type="CDD" id="cd00761">
    <property type="entry name" value="Glyco_tranf_GTA_type"/>
    <property type="match status" value="1"/>
</dbReference>
<dbReference type="PANTHER" id="PTHR43685">
    <property type="entry name" value="GLYCOSYLTRANSFERASE"/>
    <property type="match status" value="1"/>
</dbReference>
<feature type="domain" description="Glycosyltransferase 2-like" evidence="1">
    <location>
        <begin position="17"/>
        <end position="190"/>
    </location>
</feature>
<evidence type="ECO:0000259" key="1">
    <source>
        <dbReference type="Pfam" id="PF00535"/>
    </source>
</evidence>
<dbReference type="Gene3D" id="3.90.550.10">
    <property type="entry name" value="Spore Coat Polysaccharide Biosynthesis Protein SpsA, Chain A"/>
    <property type="match status" value="1"/>
</dbReference>
<dbReference type="EMBL" id="MN740057">
    <property type="protein sequence ID" value="QHT86015.1"/>
    <property type="molecule type" value="Genomic_DNA"/>
</dbReference>
<dbReference type="InterPro" id="IPR001173">
    <property type="entry name" value="Glyco_trans_2-like"/>
</dbReference>
<name>A0A6C0I0T5_9ZZZZ</name>
<proteinExistence type="predicted"/>
<sequence length="258" mass="30837">MNIQTQNIKSLTWFCSVYKADDYIVDFINDFLNQTNCKNINLLLINICNSHVNPEFVNKYINNIIKFNKNINCINMAKDPGLYQCWNYAIKEIKTKYITNANLDDRHHPEFSNVFTNFLDNNPDCSVAISPCFVSKTYEKEYTGTDKEVWFMKNLGDEIFIRDMYDEINNNSMNYPHACPVWRRELHSKLGYFNSKEYGKIADYQFWLHLLKNGYKIKVVSNFPFYLYYYNYNSYGNIDNYQTKSLINKIKRNYYKIP</sequence>
<dbReference type="InterPro" id="IPR029044">
    <property type="entry name" value="Nucleotide-diphossugar_trans"/>
</dbReference>
<dbReference type="Pfam" id="PF00535">
    <property type="entry name" value="Glycos_transf_2"/>
    <property type="match status" value="1"/>
</dbReference>
<protein>
    <recommendedName>
        <fullName evidence="1">Glycosyltransferase 2-like domain-containing protein</fullName>
    </recommendedName>
</protein>
<dbReference type="PANTHER" id="PTHR43685:SF2">
    <property type="entry name" value="GLYCOSYLTRANSFERASE 2-LIKE DOMAIN-CONTAINING PROTEIN"/>
    <property type="match status" value="1"/>
</dbReference>
<reference evidence="2" key="1">
    <citation type="journal article" date="2020" name="Nature">
        <title>Giant virus diversity and host interactions through global metagenomics.</title>
        <authorList>
            <person name="Schulz F."/>
            <person name="Roux S."/>
            <person name="Paez-Espino D."/>
            <person name="Jungbluth S."/>
            <person name="Walsh D.A."/>
            <person name="Denef V.J."/>
            <person name="McMahon K.D."/>
            <person name="Konstantinidis K.T."/>
            <person name="Eloe-Fadrosh E.A."/>
            <person name="Kyrpides N.C."/>
            <person name="Woyke T."/>
        </authorList>
    </citation>
    <scope>NUCLEOTIDE SEQUENCE</scope>
    <source>
        <strain evidence="2">GVMAG-M-3300023184-184</strain>
    </source>
</reference>
<accession>A0A6C0I0T5</accession>
<organism evidence="2">
    <name type="scientific">viral metagenome</name>
    <dbReference type="NCBI Taxonomy" id="1070528"/>
    <lineage>
        <taxon>unclassified sequences</taxon>
        <taxon>metagenomes</taxon>
        <taxon>organismal metagenomes</taxon>
    </lineage>
</organism>
<dbReference type="InterPro" id="IPR050834">
    <property type="entry name" value="Glycosyltransf_2"/>
</dbReference>
<dbReference type="SUPFAM" id="SSF53448">
    <property type="entry name" value="Nucleotide-diphospho-sugar transferases"/>
    <property type="match status" value="1"/>
</dbReference>